<dbReference type="SMART" id="SM00775">
    <property type="entry name" value="LNS2"/>
    <property type="match status" value="1"/>
</dbReference>
<feature type="compositionally biased region" description="Acidic residues" evidence="6">
    <location>
        <begin position="1583"/>
        <end position="1605"/>
    </location>
</feature>
<feature type="compositionally biased region" description="Low complexity" evidence="6">
    <location>
        <begin position="1455"/>
        <end position="1482"/>
    </location>
</feature>
<comment type="similarity">
    <text evidence="2">Belongs to the lipin family.</text>
</comment>
<feature type="region of interest" description="Disordered" evidence="6">
    <location>
        <begin position="39"/>
        <end position="71"/>
    </location>
</feature>
<feature type="region of interest" description="Disordered" evidence="6">
    <location>
        <begin position="553"/>
        <end position="664"/>
    </location>
</feature>
<dbReference type="Proteomes" id="UP000245783">
    <property type="component" value="Unassembled WGS sequence"/>
</dbReference>
<sequence>MQYVGRLVSSVYNSVPSINPATLSGAIDIIVVERQIEAEEEVDDDGSSDGPLGSGIAAAGPSRPAQKKRRKVMTTELSSTPFHVRFGKMSVLRPAERKVTLHLNNSADPLPFAMKVGEAGEAFFVLELNDEEAQGVIPDDLVTSPILSAASSPDLGGNELDDGAESGAVAQSPIEALDLGASVTMEAEPVTLSAAEDDAQSQTTTIQSNETADTGITIPNSSGTSTASAENRGQSPARADASGGHGVNPEAADAKGTSDESLDSGKGGSGRAGAHSTLGQVTNAAAKAGGALGAAGKAVVAPLSGSNAKLESVRKRQERQEPHDSAPLSQEESGSSASPWHTTGERSDGKEKLQQQDDDAPPDPPSTNDTETEKLEQGLKKRAEGLVHQVKAAADEESFRAPSETPTAADEREEAYPAPFGAITGGDDDASEGKGLRTRPTAQLDHADYLGGERMPRIKTGTEDVDLSASGVDPSTLRTQLEKQKQGDQHEDIVKEEAEAEAGEVREEDIANKPPGSPRRKEDLQYMLDMDGYHMTSDGESLAYSEAQRLAKEVPLSKRHGGAGRHSADLFHHDRSQSTELLRKAVAEGSRPRSASRSSIPDSVTNSDGDSTSNPSKLFRRGSHSGASESKVPGDAQTILGFRNESPSLGGDFEESLNSDQLSLSRDLVRLTRMMRSKDDPADEAHFDDPVPRSDARTPRPARNKGPSKTVRRHFQDTSLSDTEADPPHWSSNPDYRAHQRATSADTEFGSKPERSAPNDQDRFQSSEYDWEWGQIPKVHDRPRARVTSLDAEDVSSTSRARGIDLERGDLADDGFAPTVGRLTATDEAPYDFCLVLNDASHRFELSLCYHEGFDIERPTHMAATTRDQPHVDVDAELFDENRVSFQRFMDDPDIVNDERLVVRYNERFMTWENASAVLATLSLCRKTMSAALLADQAARTTGTSTDAQAPPQAGERASVWSRLWNRKRTTASAADLEAVQNASAAREDQASLQGGSLRFPPAPLDRSHTDSELASGPAAAKPSVVGNGTAGPAIPMPSRAPKVMHKTYAKTLRLTSDQLKSLNLRKGANKITFSVTSSYSGVATCTARIFLWEASHRIVVSDIDGTITKSDALGHVFTMIGRDWTHVGVAKLYTDIARNGYRIMYLTSRAIGQADATRDYLRGIRQTNYQLPDGPVIMSPDRLIASLHREVILRKPEVFKMACLRDIARLFGHDPRATSTAAKDLKPGAVEKSFPGVSQASIDLATGEANAAASSPSEGAATASDTTATGTLQQTSVTDQGPNSPVSMSPFYAGFGNRITDALSYRSVNIPSSRIFTIDSNGEVKMELLELAGYKSSYIHMTDLVDQMFPPITVKSEAAATKPEYNDFNFWRPSLSTFELPPDDELMPTPPVSPALSARSGRSVRSNASLRSATTDTVTAKPDEEPRRRSRFGLGSLGLSRKGSAQTIDVPDQTSTSSAKSQAALTSPSAPDLTAAAADGARIPQRSESDPDAAAAAAYGTSPTGSSYGSGANSSWIAPWRRRRAASPGETTGGASATSPLVGPVITAEPDSDEENVASDDDDVSVFGDGQDLSSSKQRRDEEDEGEDDEEEAEEDADSNDDEPISGRGGARRRDRARGGRDEEVIDDDLLAGGEIRFDWK</sequence>
<accession>A0A316VVU9</accession>
<evidence type="ECO:0000313" key="8">
    <source>
        <dbReference type="EMBL" id="PWN41068.1"/>
    </source>
</evidence>
<feature type="compositionally biased region" description="Polar residues" evidence="6">
    <location>
        <begin position="1404"/>
        <end position="1419"/>
    </location>
</feature>
<feature type="compositionally biased region" description="Low complexity" evidence="6">
    <location>
        <begin position="1494"/>
        <end position="1512"/>
    </location>
</feature>
<dbReference type="SUPFAM" id="SSF56784">
    <property type="entry name" value="HAD-like"/>
    <property type="match status" value="1"/>
</dbReference>
<keyword evidence="9" id="KW-1185">Reference proteome</keyword>
<dbReference type="EC" id="3.1.3.4" evidence="3"/>
<feature type="region of interest" description="Disordered" evidence="6">
    <location>
        <begin position="980"/>
        <end position="1040"/>
    </location>
</feature>
<dbReference type="RefSeq" id="XP_025368228.1">
    <property type="nucleotide sequence ID" value="XM_025512294.1"/>
</dbReference>
<feature type="compositionally biased region" description="Acidic residues" evidence="6">
    <location>
        <begin position="1551"/>
        <end position="1565"/>
    </location>
</feature>
<evidence type="ECO:0000256" key="2">
    <source>
        <dbReference type="ARBA" id="ARBA00005476"/>
    </source>
</evidence>
<evidence type="ECO:0000313" key="9">
    <source>
        <dbReference type="Proteomes" id="UP000245783"/>
    </source>
</evidence>
<evidence type="ECO:0000256" key="3">
    <source>
        <dbReference type="ARBA" id="ARBA00012638"/>
    </source>
</evidence>
<protein>
    <recommendedName>
        <fullName evidence="3">phosphatidate phosphatase</fullName>
        <ecNumber evidence="3">3.1.3.4</ecNumber>
    </recommendedName>
</protein>
<dbReference type="Pfam" id="PF08235">
    <property type="entry name" value="LNS2"/>
    <property type="match status" value="2"/>
</dbReference>
<feature type="compositionally biased region" description="Basic and acidic residues" evidence="6">
    <location>
        <begin position="371"/>
        <end position="385"/>
    </location>
</feature>
<dbReference type="InterPro" id="IPR026058">
    <property type="entry name" value="LIPIN"/>
</dbReference>
<dbReference type="STRING" id="1522189.A0A316VVU9"/>
<dbReference type="InterPro" id="IPR007651">
    <property type="entry name" value="Lipin_N"/>
</dbReference>
<dbReference type="GO" id="GO:0019432">
    <property type="term" value="P:triglyceride biosynthetic process"/>
    <property type="evidence" value="ECO:0007669"/>
    <property type="project" value="TreeGrafter"/>
</dbReference>
<dbReference type="FunFam" id="3.40.50.1000:FF:000063">
    <property type="entry name" value="Nuclear elongation and deformation protein"/>
    <property type="match status" value="1"/>
</dbReference>
<dbReference type="EMBL" id="KZ819400">
    <property type="protein sequence ID" value="PWN41068.1"/>
    <property type="molecule type" value="Genomic_DNA"/>
</dbReference>
<dbReference type="GO" id="GO:0009062">
    <property type="term" value="P:fatty acid catabolic process"/>
    <property type="evidence" value="ECO:0007669"/>
    <property type="project" value="TreeGrafter"/>
</dbReference>
<name>A0A316VVU9_9BASI</name>
<dbReference type="OrthoDB" id="4567at2759"/>
<feature type="region of interest" description="Disordered" evidence="6">
    <location>
        <begin position="193"/>
        <end position="276"/>
    </location>
</feature>
<dbReference type="InterPro" id="IPR036412">
    <property type="entry name" value="HAD-like_sf"/>
</dbReference>
<proteinExistence type="inferred from homology"/>
<dbReference type="InParanoid" id="A0A316VVU9"/>
<feature type="compositionally biased region" description="Basic and acidic residues" evidence="6">
    <location>
        <begin position="676"/>
        <end position="698"/>
    </location>
</feature>
<organism evidence="8 9">
    <name type="scientific">Ceraceosorus guamensis</name>
    <dbReference type="NCBI Taxonomy" id="1522189"/>
    <lineage>
        <taxon>Eukaryota</taxon>
        <taxon>Fungi</taxon>
        <taxon>Dikarya</taxon>
        <taxon>Basidiomycota</taxon>
        <taxon>Ustilaginomycotina</taxon>
        <taxon>Exobasidiomycetes</taxon>
        <taxon>Ceraceosorales</taxon>
        <taxon>Ceraceosoraceae</taxon>
        <taxon>Ceraceosorus</taxon>
    </lineage>
</organism>
<feature type="compositionally biased region" description="Polar residues" evidence="6">
    <location>
        <begin position="600"/>
        <end position="616"/>
    </location>
</feature>
<feature type="compositionally biased region" description="Basic and acidic residues" evidence="6">
    <location>
        <begin position="480"/>
        <end position="511"/>
    </location>
</feature>
<evidence type="ECO:0000259" key="7">
    <source>
        <dbReference type="SMART" id="SM00775"/>
    </source>
</evidence>
<dbReference type="InterPro" id="IPR031315">
    <property type="entry name" value="LNS2/PITP"/>
</dbReference>
<dbReference type="Pfam" id="PF04571">
    <property type="entry name" value="Lipin_N"/>
    <property type="match status" value="2"/>
</dbReference>
<dbReference type="GeneID" id="37034164"/>
<dbReference type="Pfam" id="PF16876">
    <property type="entry name" value="Lipin_mid"/>
    <property type="match status" value="1"/>
</dbReference>
<feature type="compositionally biased region" description="Basic and acidic residues" evidence="6">
    <location>
        <begin position="749"/>
        <end position="764"/>
    </location>
</feature>
<feature type="region of interest" description="Disordered" evidence="6">
    <location>
        <begin position="676"/>
        <end position="764"/>
    </location>
</feature>
<feature type="compositionally biased region" description="Polar residues" evidence="6">
    <location>
        <begin position="200"/>
        <end position="234"/>
    </location>
</feature>
<feature type="compositionally biased region" description="Basic and acidic residues" evidence="6">
    <location>
        <begin position="343"/>
        <end position="355"/>
    </location>
</feature>
<evidence type="ECO:0000256" key="6">
    <source>
        <dbReference type="SAM" id="MobiDB-lite"/>
    </source>
</evidence>
<dbReference type="Gene3D" id="3.40.50.1000">
    <property type="entry name" value="HAD superfamily/HAD-like"/>
    <property type="match status" value="1"/>
</dbReference>
<evidence type="ECO:0000256" key="1">
    <source>
        <dbReference type="ARBA" id="ARBA00001946"/>
    </source>
</evidence>
<feature type="region of interest" description="Disordered" evidence="6">
    <location>
        <begin position="1249"/>
        <end position="1268"/>
    </location>
</feature>
<reference evidence="8 9" key="1">
    <citation type="journal article" date="2018" name="Mol. Biol. Evol.">
        <title>Broad Genomic Sampling Reveals a Smut Pathogenic Ancestry of the Fungal Clade Ustilaginomycotina.</title>
        <authorList>
            <person name="Kijpornyongpan T."/>
            <person name="Mondo S.J."/>
            <person name="Barry K."/>
            <person name="Sandor L."/>
            <person name="Lee J."/>
            <person name="Lipzen A."/>
            <person name="Pangilinan J."/>
            <person name="LaButti K."/>
            <person name="Hainaut M."/>
            <person name="Henrissat B."/>
            <person name="Grigoriev I.V."/>
            <person name="Spatafora J.W."/>
            <person name="Aime M.C."/>
        </authorList>
    </citation>
    <scope>NUCLEOTIDE SEQUENCE [LARGE SCALE GENOMIC DNA]</scope>
    <source>
        <strain evidence="8 9">MCA 4658</strain>
    </source>
</reference>
<dbReference type="GO" id="GO:0008195">
    <property type="term" value="F:phosphatidate phosphatase activity"/>
    <property type="evidence" value="ECO:0007669"/>
    <property type="project" value="UniProtKB-EC"/>
</dbReference>
<feature type="compositionally biased region" description="Low complexity" evidence="6">
    <location>
        <begin position="1433"/>
        <end position="1445"/>
    </location>
</feature>
<feature type="compositionally biased region" description="Polar residues" evidence="6">
    <location>
        <begin position="1530"/>
        <end position="1540"/>
    </location>
</feature>
<feature type="domain" description="LNS2/PITP" evidence="7">
    <location>
        <begin position="1099"/>
        <end position="1328"/>
    </location>
</feature>
<keyword evidence="5" id="KW-0378">Hydrolase</keyword>
<dbReference type="PANTHER" id="PTHR12181">
    <property type="entry name" value="LIPIN"/>
    <property type="match status" value="1"/>
</dbReference>
<comment type="cofactor">
    <cofactor evidence="1">
        <name>Mg(2+)</name>
        <dbReference type="ChEBI" id="CHEBI:18420"/>
    </cofactor>
</comment>
<keyword evidence="4" id="KW-0597">Phosphoprotein</keyword>
<dbReference type="InterPro" id="IPR031703">
    <property type="entry name" value="Lipin_mid"/>
</dbReference>
<dbReference type="InterPro" id="IPR023214">
    <property type="entry name" value="HAD_sf"/>
</dbReference>
<feature type="region of interest" description="Disordered" evidence="6">
    <location>
        <begin position="1382"/>
        <end position="1642"/>
    </location>
</feature>
<evidence type="ECO:0000256" key="5">
    <source>
        <dbReference type="ARBA" id="ARBA00022801"/>
    </source>
</evidence>
<feature type="region of interest" description="Disordered" evidence="6">
    <location>
        <begin position="301"/>
        <end position="524"/>
    </location>
</feature>
<feature type="compositionally biased region" description="Basic and acidic residues" evidence="6">
    <location>
        <begin position="311"/>
        <end position="324"/>
    </location>
</feature>
<dbReference type="FunCoup" id="A0A316VVU9">
    <property type="interactions" value="231"/>
</dbReference>
<dbReference type="GO" id="GO:0005634">
    <property type="term" value="C:nucleus"/>
    <property type="evidence" value="ECO:0007669"/>
    <property type="project" value="UniProtKB-ARBA"/>
</dbReference>
<feature type="compositionally biased region" description="Polar residues" evidence="6">
    <location>
        <begin position="327"/>
        <end position="341"/>
    </location>
</feature>
<gene>
    <name evidence="8" type="ORF">IE81DRAFT_304280</name>
</gene>
<dbReference type="InterPro" id="IPR013209">
    <property type="entry name" value="LNS2"/>
</dbReference>
<feature type="compositionally biased region" description="Basic and acidic residues" evidence="6">
    <location>
        <begin position="566"/>
        <end position="586"/>
    </location>
</feature>
<evidence type="ECO:0000256" key="4">
    <source>
        <dbReference type="ARBA" id="ARBA00022553"/>
    </source>
</evidence>
<dbReference type="PANTHER" id="PTHR12181:SF12">
    <property type="entry name" value="PHOSPHATIDATE PHOSPHATASE"/>
    <property type="match status" value="1"/>
</dbReference>